<accession>A0AA39ZL88</accession>
<organism evidence="1 2">
    <name type="scientific">Cercophora samala</name>
    <dbReference type="NCBI Taxonomy" id="330535"/>
    <lineage>
        <taxon>Eukaryota</taxon>
        <taxon>Fungi</taxon>
        <taxon>Dikarya</taxon>
        <taxon>Ascomycota</taxon>
        <taxon>Pezizomycotina</taxon>
        <taxon>Sordariomycetes</taxon>
        <taxon>Sordariomycetidae</taxon>
        <taxon>Sordariales</taxon>
        <taxon>Lasiosphaeriaceae</taxon>
        <taxon>Cercophora</taxon>
    </lineage>
</organism>
<dbReference type="Proteomes" id="UP001174997">
    <property type="component" value="Unassembled WGS sequence"/>
</dbReference>
<sequence length="413" mass="45234">MDYQLLLSYKRDDYIDSIRYLRPPTGTNREYEVVECAQDSLANLRILTETELEGWLSDNTTTASQFLLGVSRGSRQTGNNPAFPHLDCFSSDSLPLSHSLFVKVLSALGLPDATPALLHSNSTHFQWCTMGPSDKEQRRVGLVMRLASRGILESDMTLSAAYSPATGTVTAFLHGCTSDQQEEVGNKLLAFSPLFAHPLLLSVILAEMRLDAIDHWRRSLWRLLLDVETRSGQTGAPTLHAASQQHQMYDKGQDYWVRVAMDALTVMQLAAGMEDHANCLKLILSEMTSMLSQLPEAAGCGKTSRLVKTGWLIKQKVQSLSHGLDITISGIQYIMKRGEAQQSAVYNFTAQQDSSMQKDIAMKSANIAHSAKLDSSAMKGIAVLTMVFLPATFMAVGTLPSPVGTPPLTHAGV</sequence>
<evidence type="ECO:0000313" key="2">
    <source>
        <dbReference type="Proteomes" id="UP001174997"/>
    </source>
</evidence>
<gene>
    <name evidence="1" type="ORF">QBC41DRAFT_298978</name>
</gene>
<dbReference type="AlphaFoldDB" id="A0AA39ZL88"/>
<reference evidence="1" key="1">
    <citation type="submission" date="2023-06" db="EMBL/GenBank/DDBJ databases">
        <title>Genome-scale phylogeny and comparative genomics of the fungal order Sordariales.</title>
        <authorList>
            <consortium name="Lawrence Berkeley National Laboratory"/>
            <person name="Hensen N."/>
            <person name="Bonometti L."/>
            <person name="Westerberg I."/>
            <person name="Brannstrom I.O."/>
            <person name="Guillou S."/>
            <person name="Cros-Aarteil S."/>
            <person name="Calhoun S."/>
            <person name="Haridas S."/>
            <person name="Kuo A."/>
            <person name="Mondo S."/>
            <person name="Pangilinan J."/>
            <person name="Riley R."/>
            <person name="Labutti K."/>
            <person name="Andreopoulos B."/>
            <person name="Lipzen A."/>
            <person name="Chen C."/>
            <person name="Yanf M."/>
            <person name="Daum C."/>
            <person name="Ng V."/>
            <person name="Clum A."/>
            <person name="Steindorff A."/>
            <person name="Ohm R."/>
            <person name="Martin F."/>
            <person name="Silar P."/>
            <person name="Natvig D."/>
            <person name="Lalanne C."/>
            <person name="Gautier V."/>
            <person name="Ament-Velasquez S.L."/>
            <person name="Kruys A."/>
            <person name="Hutchinson M.I."/>
            <person name="Powell A.J."/>
            <person name="Barry K."/>
            <person name="Miller A.N."/>
            <person name="Grigoriev I.V."/>
            <person name="Debuchy R."/>
            <person name="Gladieux P."/>
            <person name="Thoren M.H."/>
            <person name="Johannesson H."/>
        </authorList>
    </citation>
    <scope>NUCLEOTIDE SEQUENCE</scope>
    <source>
        <strain evidence="1">CBS 307.81</strain>
    </source>
</reference>
<protein>
    <submittedName>
        <fullName evidence="1">Uncharacterized protein</fullName>
    </submittedName>
</protein>
<keyword evidence="2" id="KW-1185">Reference proteome</keyword>
<dbReference type="EMBL" id="JAULSY010000008">
    <property type="protein sequence ID" value="KAK0673174.1"/>
    <property type="molecule type" value="Genomic_DNA"/>
</dbReference>
<name>A0AA39ZL88_9PEZI</name>
<proteinExistence type="predicted"/>
<evidence type="ECO:0000313" key="1">
    <source>
        <dbReference type="EMBL" id="KAK0673174.1"/>
    </source>
</evidence>
<comment type="caution">
    <text evidence="1">The sequence shown here is derived from an EMBL/GenBank/DDBJ whole genome shotgun (WGS) entry which is preliminary data.</text>
</comment>